<evidence type="ECO:0000259" key="1">
    <source>
        <dbReference type="Pfam" id="PF07510"/>
    </source>
</evidence>
<dbReference type="EMBL" id="FNFB01000008">
    <property type="protein sequence ID" value="SDK55821.1"/>
    <property type="molecule type" value="Genomic_DNA"/>
</dbReference>
<dbReference type="OrthoDB" id="5196645at2"/>
<accession>A0A1G9CVY3</accession>
<reference evidence="2 3" key="1">
    <citation type="submission" date="2016-10" db="EMBL/GenBank/DDBJ databases">
        <authorList>
            <person name="de Groot N.N."/>
        </authorList>
    </citation>
    <scope>NUCLEOTIDE SEQUENCE [LARGE SCALE GENOMIC DNA]</scope>
    <source>
        <strain evidence="2 3">CGMCC 4.5681</strain>
    </source>
</reference>
<gene>
    <name evidence="2" type="ORF">SAMN05421874_108244</name>
</gene>
<dbReference type="Proteomes" id="UP000198683">
    <property type="component" value="Unassembled WGS sequence"/>
</dbReference>
<sequence>MSTKDAVAFLAGAIIVVSFIGTAKNRPATAVSPLANATGTRPGLAPIIADADKRAARGLIRRVRVRSMGPNVGYTRARYGKNWTDTAIGVPYARNGCRTRDDLLARDGRNVKYRRGSDCTVVSMDLNDPYTGRLIHWRVADAGRVQVDHVAPLNYGWRMGSTRWAKGKRLDFANDPLNLLPVYGDANEQKDASGPARWLPPRRAIRCAYVTRFAQVALKYDMPVTRADKRTMLAQCR</sequence>
<keyword evidence="3" id="KW-1185">Reference proteome</keyword>
<organism evidence="2 3">
    <name type="scientific">Nonomuraea maritima</name>
    <dbReference type="NCBI Taxonomy" id="683260"/>
    <lineage>
        <taxon>Bacteria</taxon>
        <taxon>Bacillati</taxon>
        <taxon>Actinomycetota</taxon>
        <taxon>Actinomycetes</taxon>
        <taxon>Streptosporangiales</taxon>
        <taxon>Streptosporangiaceae</taxon>
        <taxon>Nonomuraea</taxon>
    </lineage>
</organism>
<proteinExistence type="predicted"/>
<evidence type="ECO:0000313" key="3">
    <source>
        <dbReference type="Proteomes" id="UP000198683"/>
    </source>
</evidence>
<dbReference type="InterPro" id="IPR011089">
    <property type="entry name" value="GmrSD_C"/>
</dbReference>
<dbReference type="PANTHER" id="PTHR24094">
    <property type="entry name" value="SECRETED PROTEIN"/>
    <property type="match status" value="1"/>
</dbReference>
<dbReference type="Pfam" id="PF07510">
    <property type="entry name" value="GmrSD_C"/>
    <property type="match status" value="1"/>
</dbReference>
<dbReference type="STRING" id="683260.SAMN05421874_108244"/>
<feature type="domain" description="GmrSD restriction endonucleases C-terminal" evidence="1">
    <location>
        <begin position="99"/>
        <end position="234"/>
    </location>
</feature>
<dbReference type="PANTHER" id="PTHR24094:SF15">
    <property type="entry name" value="AMP-DEPENDENT SYNTHETASE_LIGASE DOMAIN-CONTAINING PROTEIN-RELATED"/>
    <property type="match status" value="1"/>
</dbReference>
<evidence type="ECO:0000313" key="2">
    <source>
        <dbReference type="EMBL" id="SDK55821.1"/>
    </source>
</evidence>
<dbReference type="RefSeq" id="WP_090765460.1">
    <property type="nucleotide sequence ID" value="NZ_FNFB01000008.1"/>
</dbReference>
<name>A0A1G9CVY3_9ACTN</name>
<protein>
    <recommendedName>
        <fullName evidence="1">GmrSD restriction endonucleases C-terminal domain-containing protein</fullName>
    </recommendedName>
</protein>
<dbReference type="AlphaFoldDB" id="A0A1G9CVY3"/>